<dbReference type="Gene3D" id="2.115.10.20">
    <property type="entry name" value="Glycosyl hydrolase domain, family 43"/>
    <property type="match status" value="1"/>
</dbReference>
<name>A0A6I6GDZ5_9BACT</name>
<dbReference type="SUPFAM" id="SSF75005">
    <property type="entry name" value="Arabinanase/levansucrase/invertase"/>
    <property type="match status" value="1"/>
</dbReference>
<proteinExistence type="inferred from homology"/>
<evidence type="ECO:0000256" key="3">
    <source>
        <dbReference type="ARBA" id="ARBA00022801"/>
    </source>
</evidence>
<gene>
    <name evidence="6" type="ORF">GLV81_11585</name>
</gene>
<dbReference type="InterPro" id="IPR023296">
    <property type="entry name" value="Glyco_hydro_beta-prop_sf"/>
</dbReference>
<dbReference type="CDD" id="cd08984">
    <property type="entry name" value="GH43-like"/>
    <property type="match status" value="1"/>
</dbReference>
<keyword evidence="7" id="KW-1185">Reference proteome</keyword>
<dbReference type="KEGG" id="fls:GLV81_11585"/>
<comment type="pathway">
    <text evidence="1">Glycan metabolism; L-arabinan degradation.</text>
</comment>
<evidence type="ECO:0000256" key="5">
    <source>
        <dbReference type="RuleBase" id="RU361187"/>
    </source>
</evidence>
<sequence>MAIAPKPLYRDSVYDGAADPVIVWHKQQQTWYMFYTNRRANQPQLDGVTWVHGTRIGIASSKDGANWKYVDTADIQYRPVADYTHWAPEVMEHNGLYHMYLTYVPGVFADWKHPRDIVHLTSTDLRHWKFESVLKLASERVIDACVIALPGGGWRMWYNNELDKKSIYYADSDDLYHWTDKGKAVGDRGGEGPKVFYWKEYYWMLVDNWAGMSLYRSKDLTQWEKQPERILEQPGTGAEDGAIGGHADVLVNGDRAYVYYFIHPGKNHPTDGYEKRRSLIQVAELTLTNGWITCDRNAPVKIQLSVSK</sequence>
<evidence type="ECO:0000256" key="4">
    <source>
        <dbReference type="ARBA" id="ARBA00023295"/>
    </source>
</evidence>
<evidence type="ECO:0000256" key="2">
    <source>
        <dbReference type="ARBA" id="ARBA00009865"/>
    </source>
</evidence>
<dbReference type="GO" id="GO:0005975">
    <property type="term" value="P:carbohydrate metabolic process"/>
    <property type="evidence" value="ECO:0007669"/>
    <property type="project" value="InterPro"/>
</dbReference>
<dbReference type="AlphaFoldDB" id="A0A6I6GDZ5"/>
<evidence type="ECO:0000313" key="7">
    <source>
        <dbReference type="Proteomes" id="UP000426027"/>
    </source>
</evidence>
<reference evidence="6 7" key="1">
    <citation type="submission" date="2019-11" db="EMBL/GenBank/DDBJ databases">
        <authorList>
            <person name="Im W.T."/>
        </authorList>
    </citation>
    <scope>NUCLEOTIDE SEQUENCE [LARGE SCALE GENOMIC DNA]</scope>
    <source>
        <strain evidence="6 7">SB-02</strain>
    </source>
</reference>
<keyword evidence="4 5" id="KW-0326">Glycosidase</keyword>
<dbReference type="PANTHER" id="PTHR43301">
    <property type="entry name" value="ARABINAN ENDO-1,5-ALPHA-L-ARABINOSIDASE"/>
    <property type="match status" value="1"/>
</dbReference>
<keyword evidence="3 5" id="KW-0378">Hydrolase</keyword>
<evidence type="ECO:0000313" key="6">
    <source>
        <dbReference type="EMBL" id="QGW30053.1"/>
    </source>
</evidence>
<dbReference type="EMBL" id="CP046566">
    <property type="protein sequence ID" value="QGW30053.1"/>
    <property type="molecule type" value="Genomic_DNA"/>
</dbReference>
<comment type="similarity">
    <text evidence="2 5">Belongs to the glycosyl hydrolase 43 family.</text>
</comment>
<dbReference type="InterPro" id="IPR050727">
    <property type="entry name" value="GH43_arabinanases"/>
</dbReference>
<evidence type="ECO:0000256" key="1">
    <source>
        <dbReference type="ARBA" id="ARBA00004834"/>
    </source>
</evidence>
<dbReference type="Pfam" id="PF04616">
    <property type="entry name" value="Glyco_hydro_43"/>
    <property type="match status" value="1"/>
</dbReference>
<dbReference type="PANTHER" id="PTHR43301:SF3">
    <property type="entry name" value="ARABINAN ENDO-1,5-ALPHA-L-ARABINOSIDASE A-RELATED"/>
    <property type="match status" value="1"/>
</dbReference>
<accession>A0A6I6GDZ5</accession>
<dbReference type="InterPro" id="IPR006710">
    <property type="entry name" value="Glyco_hydro_43"/>
</dbReference>
<dbReference type="GO" id="GO:0004553">
    <property type="term" value="F:hydrolase activity, hydrolyzing O-glycosyl compounds"/>
    <property type="evidence" value="ECO:0007669"/>
    <property type="project" value="InterPro"/>
</dbReference>
<dbReference type="Proteomes" id="UP000426027">
    <property type="component" value="Chromosome"/>
</dbReference>
<organism evidence="6 7">
    <name type="scientific">Phnomibacter ginsenosidimutans</name>
    <dbReference type="NCBI Taxonomy" id="2676868"/>
    <lineage>
        <taxon>Bacteria</taxon>
        <taxon>Pseudomonadati</taxon>
        <taxon>Bacteroidota</taxon>
        <taxon>Chitinophagia</taxon>
        <taxon>Chitinophagales</taxon>
        <taxon>Chitinophagaceae</taxon>
        <taxon>Phnomibacter</taxon>
    </lineage>
</organism>
<protein>
    <submittedName>
        <fullName evidence="6">Family 43 glycosylhydrolase</fullName>
    </submittedName>
</protein>